<dbReference type="GO" id="GO:0017004">
    <property type="term" value="P:cytochrome complex assembly"/>
    <property type="evidence" value="ECO:0007669"/>
    <property type="project" value="UniProtKB-KW"/>
</dbReference>
<feature type="transmembrane region" description="Helical" evidence="6">
    <location>
        <begin position="243"/>
        <end position="262"/>
    </location>
</feature>
<keyword evidence="3" id="KW-0201">Cytochrome c-type biogenesis</keyword>
<feature type="transmembrane region" description="Helical" evidence="6">
    <location>
        <begin position="61"/>
        <end position="81"/>
    </location>
</feature>
<dbReference type="InterPro" id="IPR002541">
    <property type="entry name" value="Cyt_c_assembly"/>
</dbReference>
<feature type="transmembrane region" description="Helical" evidence="6">
    <location>
        <begin position="212"/>
        <end position="231"/>
    </location>
</feature>
<feature type="transmembrane region" description="Helical" evidence="6">
    <location>
        <begin position="93"/>
        <end position="110"/>
    </location>
</feature>
<dbReference type="AlphaFoldDB" id="A0A3S3QFA9"/>
<evidence type="ECO:0000313" key="9">
    <source>
        <dbReference type="Proteomes" id="UP000287853"/>
    </source>
</evidence>
<dbReference type="InterPro" id="IPR045062">
    <property type="entry name" value="Cyt_c_biogenesis_CcsA/CcmC"/>
</dbReference>
<evidence type="ECO:0000256" key="1">
    <source>
        <dbReference type="ARBA" id="ARBA00004141"/>
    </source>
</evidence>
<feature type="transmembrane region" description="Helical" evidence="6">
    <location>
        <begin position="6"/>
        <end position="25"/>
    </location>
</feature>
<feature type="transmembrane region" description="Helical" evidence="6">
    <location>
        <begin position="182"/>
        <end position="200"/>
    </location>
</feature>
<evidence type="ECO:0000256" key="4">
    <source>
        <dbReference type="ARBA" id="ARBA00022989"/>
    </source>
</evidence>
<dbReference type="GO" id="GO:0005886">
    <property type="term" value="C:plasma membrane"/>
    <property type="evidence" value="ECO:0007669"/>
    <property type="project" value="TreeGrafter"/>
</dbReference>
<evidence type="ECO:0000313" key="8">
    <source>
        <dbReference type="EMBL" id="RWX45969.1"/>
    </source>
</evidence>
<gene>
    <name evidence="8" type="ORF">H206_00036</name>
</gene>
<dbReference type="Proteomes" id="UP000287853">
    <property type="component" value="Unassembled WGS sequence"/>
</dbReference>
<feature type="domain" description="Cytochrome c assembly protein" evidence="7">
    <location>
        <begin position="66"/>
        <end position="263"/>
    </location>
</feature>
<evidence type="ECO:0000259" key="7">
    <source>
        <dbReference type="Pfam" id="PF01578"/>
    </source>
</evidence>
<evidence type="ECO:0000256" key="6">
    <source>
        <dbReference type="SAM" id="Phobius"/>
    </source>
</evidence>
<evidence type="ECO:0000256" key="3">
    <source>
        <dbReference type="ARBA" id="ARBA00022748"/>
    </source>
</evidence>
<feature type="transmembrane region" description="Helical" evidence="6">
    <location>
        <begin position="130"/>
        <end position="152"/>
    </location>
</feature>
<feature type="transmembrane region" description="Helical" evidence="6">
    <location>
        <begin position="37"/>
        <end position="55"/>
    </location>
</feature>
<proteinExistence type="predicted"/>
<organism evidence="8 9">
    <name type="scientific">Candidatus Electrothrix aarhusensis</name>
    <dbReference type="NCBI Taxonomy" id="1859131"/>
    <lineage>
        <taxon>Bacteria</taxon>
        <taxon>Pseudomonadati</taxon>
        <taxon>Thermodesulfobacteriota</taxon>
        <taxon>Desulfobulbia</taxon>
        <taxon>Desulfobulbales</taxon>
        <taxon>Desulfobulbaceae</taxon>
        <taxon>Candidatus Electrothrix</taxon>
    </lineage>
</organism>
<name>A0A3S3QFA9_9BACT</name>
<keyword evidence="9" id="KW-1185">Reference proteome</keyword>
<keyword evidence="4 6" id="KW-1133">Transmembrane helix</keyword>
<protein>
    <submittedName>
        <fullName evidence="8">Cytochrome c-type biogenesis protein CcsB</fullName>
    </submittedName>
</protein>
<dbReference type="EMBL" id="MTKO01000070">
    <property type="protein sequence ID" value="RWX45969.1"/>
    <property type="molecule type" value="Genomic_DNA"/>
</dbReference>
<dbReference type="Pfam" id="PF01578">
    <property type="entry name" value="Cytochrom_C_asm"/>
    <property type="match status" value="1"/>
</dbReference>
<dbReference type="GO" id="GO:0020037">
    <property type="term" value="F:heme binding"/>
    <property type="evidence" value="ECO:0007669"/>
    <property type="project" value="InterPro"/>
</dbReference>
<evidence type="ECO:0000256" key="2">
    <source>
        <dbReference type="ARBA" id="ARBA00022692"/>
    </source>
</evidence>
<evidence type="ECO:0000256" key="5">
    <source>
        <dbReference type="ARBA" id="ARBA00023136"/>
    </source>
</evidence>
<sequence>MSYLLFQAGFAAYFVTAVIYTVFFFSQKNKIRNVARIIFIVAASLHTLNIIFRYIEAGHTPITSIHETISFFAWSIACCHLSFRWRYTVKNSGTFTSIIVLLLMLASSLASRELLPLPPEMRSWLLPVHASISIIADAFLALAAIGGGMYLLQERELKQKRFGFFFSRLPSLDTLDKLNQHCISIGFPLMTLGMFAGYIWARQIWGGRPWQWNPKVVCAMITWLFYAGLMHQRFTLGWRGRRAAWITVIAFCAVLLTFWFVLSGGAIHAT</sequence>
<comment type="caution">
    <text evidence="8">The sequence shown here is derived from an EMBL/GenBank/DDBJ whole genome shotgun (WGS) entry which is preliminary data.</text>
</comment>
<keyword evidence="2 6" id="KW-0812">Transmembrane</keyword>
<dbReference type="PANTHER" id="PTHR30071">
    <property type="entry name" value="HEME EXPORTER PROTEIN C"/>
    <property type="match status" value="1"/>
</dbReference>
<keyword evidence="5 6" id="KW-0472">Membrane</keyword>
<reference evidence="8 9" key="1">
    <citation type="submission" date="2017-01" db="EMBL/GenBank/DDBJ databases">
        <title>The cable genome- insights into the physiology and evolution of filamentous bacteria capable of sulfide oxidation via long distance electron transfer.</title>
        <authorList>
            <person name="Schreiber L."/>
            <person name="Bjerg J.T."/>
            <person name="Boggild A."/>
            <person name="Van De Vossenberg J."/>
            <person name="Meysman F."/>
            <person name="Nielsen L.P."/>
            <person name="Schramm A."/>
            <person name="Kjeldsen K.U."/>
        </authorList>
    </citation>
    <scope>NUCLEOTIDE SEQUENCE [LARGE SCALE GENOMIC DNA]</scope>
    <source>
        <strain evidence="8">MCF</strain>
    </source>
</reference>
<accession>A0A3S3QFA9</accession>
<dbReference type="PANTHER" id="PTHR30071:SF1">
    <property type="entry name" value="CYTOCHROME B_B6 PROTEIN-RELATED"/>
    <property type="match status" value="1"/>
</dbReference>
<comment type="subcellular location">
    <subcellularLocation>
        <location evidence="1">Membrane</location>
        <topology evidence="1">Multi-pass membrane protein</topology>
    </subcellularLocation>
</comment>